<reference evidence="1 3" key="1">
    <citation type="submission" date="2016-11" db="EMBL/GenBank/DDBJ databases">
        <title>The macronuclear genome of Stentor coeruleus: a giant cell with tiny introns.</title>
        <authorList>
            <person name="Slabodnick M."/>
            <person name="Ruby J.G."/>
            <person name="Reiff S.B."/>
            <person name="Swart E.C."/>
            <person name="Gosai S."/>
            <person name="Prabakaran S."/>
            <person name="Witkowska E."/>
            <person name="Larue G.E."/>
            <person name="Fisher S."/>
            <person name="Freeman R.M."/>
            <person name="Gunawardena J."/>
            <person name="Chu W."/>
            <person name="Stover N.A."/>
            <person name="Gregory B.D."/>
            <person name="Nowacki M."/>
            <person name="Derisi J."/>
            <person name="Roy S.W."/>
            <person name="Marshall W.F."/>
            <person name="Sood P."/>
        </authorList>
    </citation>
    <scope>NUCLEOTIDE SEQUENCE [LARGE SCALE GENOMIC DNA]</scope>
    <source>
        <strain evidence="1">WM001</strain>
    </source>
</reference>
<protein>
    <recommendedName>
        <fullName evidence="4">IBR domain-containing protein</fullName>
    </recommendedName>
</protein>
<organism evidence="1 3">
    <name type="scientific">Stentor coeruleus</name>
    <dbReference type="NCBI Taxonomy" id="5963"/>
    <lineage>
        <taxon>Eukaryota</taxon>
        <taxon>Sar</taxon>
        <taxon>Alveolata</taxon>
        <taxon>Ciliophora</taxon>
        <taxon>Postciliodesmatophora</taxon>
        <taxon>Heterotrichea</taxon>
        <taxon>Heterotrichida</taxon>
        <taxon>Stentoridae</taxon>
        <taxon>Stentor</taxon>
    </lineage>
</organism>
<evidence type="ECO:0000313" key="1">
    <source>
        <dbReference type="EMBL" id="OMJ76029.1"/>
    </source>
</evidence>
<dbReference type="Proteomes" id="UP000187209">
    <property type="component" value="Unassembled WGS sequence"/>
</dbReference>
<dbReference type="AlphaFoldDB" id="A0A1R2BH15"/>
<sequence>MEISGSEGVNQDNKGEYPYAVCLSCNTVQDKPILDSGMHTFNITCSKCKNKFCSYCGGDRHIFASCRKPMPIIRRLSDQYRV</sequence>
<dbReference type="EMBL" id="MPUH01000584">
    <property type="protein sequence ID" value="OMJ77276.1"/>
    <property type="molecule type" value="Genomic_DNA"/>
</dbReference>
<comment type="caution">
    <text evidence="1">The sequence shown here is derived from an EMBL/GenBank/DDBJ whole genome shotgun (WGS) entry which is preliminary data.</text>
</comment>
<proteinExistence type="predicted"/>
<dbReference type="CDD" id="cd20335">
    <property type="entry name" value="BRcat_RBR"/>
    <property type="match status" value="1"/>
</dbReference>
<evidence type="ECO:0000313" key="2">
    <source>
        <dbReference type="EMBL" id="OMJ77276.1"/>
    </source>
</evidence>
<evidence type="ECO:0008006" key="4">
    <source>
        <dbReference type="Google" id="ProtNLM"/>
    </source>
</evidence>
<dbReference type="EMBL" id="MPUH01000656">
    <property type="protein sequence ID" value="OMJ76029.1"/>
    <property type="molecule type" value="Genomic_DNA"/>
</dbReference>
<name>A0A1R2BH15_9CILI</name>
<keyword evidence="3" id="KW-1185">Reference proteome</keyword>
<accession>A0A1R2BH15</accession>
<gene>
    <name evidence="2" type="ORF">SteCoe_23186</name>
    <name evidence="1" type="ORF">SteCoe_24701</name>
</gene>
<evidence type="ECO:0000313" key="3">
    <source>
        <dbReference type="Proteomes" id="UP000187209"/>
    </source>
</evidence>